<protein>
    <submittedName>
        <fullName evidence="2">Uncharacterized protein</fullName>
    </submittedName>
</protein>
<comment type="caution">
    <text evidence="2">The sequence shown here is derived from an EMBL/GenBank/DDBJ whole genome shotgun (WGS) entry which is preliminary data.</text>
</comment>
<dbReference type="RefSeq" id="WP_354619419.1">
    <property type="nucleotide sequence ID" value="NZ_JBEWYP010000010.1"/>
</dbReference>
<name>A0ABV2TZE5_9FLAO</name>
<feature type="transmembrane region" description="Helical" evidence="1">
    <location>
        <begin position="112"/>
        <end position="134"/>
    </location>
</feature>
<evidence type="ECO:0000256" key="1">
    <source>
        <dbReference type="SAM" id="Phobius"/>
    </source>
</evidence>
<evidence type="ECO:0000313" key="2">
    <source>
        <dbReference type="EMBL" id="MET7030627.1"/>
    </source>
</evidence>
<evidence type="ECO:0000313" key="3">
    <source>
        <dbReference type="Proteomes" id="UP001549773"/>
    </source>
</evidence>
<feature type="transmembrane region" description="Helical" evidence="1">
    <location>
        <begin position="7"/>
        <end position="27"/>
    </location>
</feature>
<keyword evidence="1" id="KW-1133">Transmembrane helix</keyword>
<reference evidence="2 3" key="1">
    <citation type="submission" date="2024-07" db="EMBL/GenBank/DDBJ databases">
        <title>The genome sequence of type strain Sediminicola luteus GDMCC 1.2596T.</title>
        <authorList>
            <person name="Liu Y."/>
        </authorList>
    </citation>
    <scope>NUCLEOTIDE SEQUENCE [LARGE SCALE GENOMIC DNA]</scope>
    <source>
        <strain evidence="2 3">GDMCC 1.2596</strain>
    </source>
</reference>
<dbReference type="Proteomes" id="UP001549773">
    <property type="component" value="Unassembled WGS sequence"/>
</dbReference>
<keyword evidence="1" id="KW-0812">Transmembrane</keyword>
<accession>A0ABV2TZE5</accession>
<keyword evidence="3" id="KW-1185">Reference proteome</keyword>
<gene>
    <name evidence="2" type="ORF">ABXZ32_14565</name>
</gene>
<sequence length="145" mass="15314">MKKAIRNVLAVLLGLVIGSVVNMGLIMSGGDVIPPPEGADVSTMEGLKASMHLFEAKNFIFPFLAHALGTFAGALLAALIAASYKMRYAFGIGAAFMLGGIINSFLLPAPSWFIVTDLVGAYIPMAWFGGKLALGLQRKRSNITL</sequence>
<organism evidence="2 3">
    <name type="scientific">Sediminicola luteus</name>
    <dbReference type="NCBI Taxonomy" id="319238"/>
    <lineage>
        <taxon>Bacteria</taxon>
        <taxon>Pseudomonadati</taxon>
        <taxon>Bacteroidota</taxon>
        <taxon>Flavobacteriia</taxon>
        <taxon>Flavobacteriales</taxon>
        <taxon>Flavobacteriaceae</taxon>
        <taxon>Sediminicola</taxon>
    </lineage>
</organism>
<feature type="transmembrane region" description="Helical" evidence="1">
    <location>
        <begin position="59"/>
        <end position="81"/>
    </location>
</feature>
<dbReference type="EMBL" id="JBEWYP010000010">
    <property type="protein sequence ID" value="MET7030627.1"/>
    <property type="molecule type" value="Genomic_DNA"/>
</dbReference>
<proteinExistence type="predicted"/>
<feature type="transmembrane region" description="Helical" evidence="1">
    <location>
        <begin position="88"/>
        <end position="106"/>
    </location>
</feature>
<keyword evidence="1" id="KW-0472">Membrane</keyword>